<dbReference type="Proteomes" id="UP000528734">
    <property type="component" value="Unassembled WGS sequence"/>
</dbReference>
<organism evidence="2 3">
    <name type="scientific">Bradyrhizobium archetypum</name>
    <dbReference type="NCBI Taxonomy" id="2721160"/>
    <lineage>
        <taxon>Bacteria</taxon>
        <taxon>Pseudomonadati</taxon>
        <taxon>Pseudomonadota</taxon>
        <taxon>Alphaproteobacteria</taxon>
        <taxon>Hyphomicrobiales</taxon>
        <taxon>Nitrobacteraceae</taxon>
        <taxon>Bradyrhizobium</taxon>
    </lineage>
</organism>
<proteinExistence type="predicted"/>
<evidence type="ECO:0000313" key="2">
    <source>
        <dbReference type="EMBL" id="NOJ46051.1"/>
    </source>
</evidence>
<evidence type="ECO:0000313" key="3">
    <source>
        <dbReference type="Proteomes" id="UP000528734"/>
    </source>
</evidence>
<keyword evidence="1" id="KW-0472">Membrane</keyword>
<keyword evidence="3" id="KW-1185">Reference proteome</keyword>
<dbReference type="EMBL" id="JAAVLW010000002">
    <property type="protein sequence ID" value="NOJ46051.1"/>
    <property type="molecule type" value="Genomic_DNA"/>
</dbReference>
<keyword evidence="1" id="KW-1133">Transmembrane helix</keyword>
<reference evidence="2 3" key="1">
    <citation type="submission" date="2020-03" db="EMBL/GenBank/DDBJ databases">
        <title>Bradyrhizobium diversity isolated from nodules of Muelleranthus trifoliolatus.</title>
        <authorList>
            <person name="Klepa M."/>
            <person name="Helene L."/>
            <person name="Hungria M."/>
        </authorList>
    </citation>
    <scope>NUCLEOTIDE SEQUENCE [LARGE SCALE GENOMIC DNA]</scope>
    <source>
        <strain evidence="2 3">WSM 1744</strain>
    </source>
</reference>
<feature type="transmembrane region" description="Helical" evidence="1">
    <location>
        <begin position="68"/>
        <end position="92"/>
    </location>
</feature>
<sequence>MTGLDDKLSSERLRGRVEYWKQIASIQMHFNDMCIRTRWLGLTAIATLFAAAAVAARENTKFSVPFDLISPVGLPTILMMVSFVLLLALWFLDRRYYYKMLIAAVDYGERFEKH</sequence>
<comment type="caution">
    <text evidence="2">The sequence shown here is derived from an EMBL/GenBank/DDBJ whole genome shotgun (WGS) entry which is preliminary data.</text>
</comment>
<evidence type="ECO:0000256" key="1">
    <source>
        <dbReference type="SAM" id="Phobius"/>
    </source>
</evidence>
<evidence type="ECO:0008006" key="4">
    <source>
        <dbReference type="Google" id="ProtNLM"/>
    </source>
</evidence>
<gene>
    <name evidence="2" type="ORF">HCN50_07290</name>
</gene>
<dbReference type="RefSeq" id="WP_171708925.1">
    <property type="nucleotide sequence ID" value="NZ_JAAVLW010000002.1"/>
</dbReference>
<dbReference type="AlphaFoldDB" id="A0A7Y4M146"/>
<accession>A0A7Y4M146</accession>
<protein>
    <recommendedName>
        <fullName evidence="4">DUF202 domain-containing protein</fullName>
    </recommendedName>
</protein>
<name>A0A7Y4M146_9BRAD</name>
<keyword evidence="1" id="KW-0812">Transmembrane</keyword>
<feature type="transmembrane region" description="Helical" evidence="1">
    <location>
        <begin position="39"/>
        <end position="56"/>
    </location>
</feature>